<feature type="non-terminal residue" evidence="2">
    <location>
        <position position="331"/>
    </location>
</feature>
<feature type="non-terminal residue" evidence="2">
    <location>
        <position position="1"/>
    </location>
</feature>
<protein>
    <submittedName>
        <fullName evidence="2">KLDC4 protein</fullName>
    </submittedName>
</protein>
<evidence type="ECO:0000313" key="3">
    <source>
        <dbReference type="Proteomes" id="UP000534426"/>
    </source>
</evidence>
<evidence type="ECO:0000256" key="1">
    <source>
        <dbReference type="SAM" id="MobiDB-lite"/>
    </source>
</evidence>
<dbReference type="PANTHER" id="PTHR46063:SF1">
    <property type="entry name" value="KELCH DOMAIN-CONTAINING PROTEIN 4"/>
    <property type="match status" value="1"/>
</dbReference>
<dbReference type="SUPFAM" id="SSF117281">
    <property type="entry name" value="Kelch motif"/>
    <property type="match status" value="1"/>
</dbReference>
<feature type="region of interest" description="Disordered" evidence="1">
    <location>
        <begin position="98"/>
        <end position="135"/>
    </location>
</feature>
<dbReference type="InterPro" id="IPR052588">
    <property type="entry name" value="Kelch_domain_protein"/>
</dbReference>
<dbReference type="EMBL" id="VWPW01031407">
    <property type="protein sequence ID" value="NWJ10902.1"/>
    <property type="molecule type" value="Genomic_DNA"/>
</dbReference>
<name>A0A7K4M2Y6_9AVES</name>
<gene>
    <name evidence="2" type="primary">Klhdc4</name>
    <name evidence="2" type="ORF">CRYUND_R02762</name>
</gene>
<organism evidence="2 3">
    <name type="scientific">Crypturellus undulatus</name>
    <dbReference type="NCBI Taxonomy" id="48396"/>
    <lineage>
        <taxon>Eukaryota</taxon>
        <taxon>Metazoa</taxon>
        <taxon>Chordata</taxon>
        <taxon>Craniata</taxon>
        <taxon>Vertebrata</taxon>
        <taxon>Euteleostomi</taxon>
        <taxon>Archelosauria</taxon>
        <taxon>Archosauria</taxon>
        <taxon>Dinosauria</taxon>
        <taxon>Saurischia</taxon>
        <taxon>Theropoda</taxon>
        <taxon>Coelurosauria</taxon>
        <taxon>Aves</taxon>
        <taxon>Palaeognathae</taxon>
        <taxon>Tinamiformes</taxon>
        <taxon>Tinamidae</taxon>
        <taxon>Crypturellus</taxon>
    </lineage>
</organism>
<keyword evidence="3" id="KW-1185">Reference proteome</keyword>
<feature type="region of interest" description="Disordered" evidence="1">
    <location>
        <begin position="155"/>
        <end position="181"/>
    </location>
</feature>
<dbReference type="AlphaFoldDB" id="A0A7K4M2Y6"/>
<reference evidence="2 3" key="1">
    <citation type="submission" date="2019-09" db="EMBL/GenBank/DDBJ databases">
        <title>Bird 10,000 Genomes (B10K) Project - Family phase.</title>
        <authorList>
            <person name="Zhang G."/>
        </authorList>
    </citation>
    <scope>NUCLEOTIDE SEQUENCE [LARGE SCALE GENOMIC DNA]</scope>
    <source>
        <strain evidence="2">B10K-MSB-37135</strain>
        <tissue evidence="2">Heart</tissue>
    </source>
</reference>
<dbReference type="Proteomes" id="UP000534426">
    <property type="component" value="Unassembled WGS sequence"/>
</dbReference>
<comment type="caution">
    <text evidence="2">The sequence shown here is derived from an EMBL/GenBank/DDBJ whole genome shotgun (WGS) entry which is preliminary data.</text>
</comment>
<dbReference type="InterPro" id="IPR015915">
    <property type="entry name" value="Kelch-typ_b-propeller"/>
</dbReference>
<evidence type="ECO:0000313" key="2">
    <source>
        <dbReference type="EMBL" id="NWJ10902.1"/>
    </source>
</evidence>
<dbReference type="Gene3D" id="2.120.10.80">
    <property type="entry name" value="Kelch-type beta propeller"/>
    <property type="match status" value="1"/>
</dbReference>
<proteinExistence type="predicted"/>
<feature type="region of interest" description="Disordered" evidence="1">
    <location>
        <begin position="240"/>
        <end position="289"/>
    </location>
</feature>
<dbReference type="PANTHER" id="PTHR46063">
    <property type="entry name" value="KELCH DOMAIN-CONTAINING PROTEIN"/>
    <property type="match status" value="1"/>
</dbReference>
<sequence length="331" mass="37281">SLQKIKKDVDKGTLHTDMFLLKSEGSGKEEADKWTWSRLNPSGVKPPARSGFSVAIGPSNRSLLFGGVHDEEEEESIEGDFFNDLYFYDMGKNRWFPGQLKVGPKSEKRKRRRGRQAEAEGAGEELEKQPPQGPVETVTEVVTEDGTVMTIKQVVSGPAEEKARSESEEEEEDGALGQRVEPCPRSNAMLAVKHGVLYVYGGMFEVGDRQFTLSDLYSLDLHKMEEWKVLVEMDPKAQEWLEESESDEEDDMEGAEGGEEDEESSEEESEDEEGEEQHPSVQPGEEQADYLSRTEQYWIKLARSNMGPDAKEKKVQKVAHAMAKTFYEDSV</sequence>
<feature type="compositionally biased region" description="Acidic residues" evidence="1">
    <location>
        <begin position="240"/>
        <end position="275"/>
    </location>
</feature>
<accession>A0A7K4M2Y6</accession>